<dbReference type="PANTHER" id="PTHR31672:SF13">
    <property type="entry name" value="F-BOX PROTEIN CPR30-LIKE"/>
    <property type="match status" value="1"/>
</dbReference>
<gene>
    <name evidence="3" type="primary">LOC104698791</name>
</gene>
<protein>
    <submittedName>
        <fullName evidence="3">F-box/kelch-repeat protein At3g22730</fullName>
    </submittedName>
</protein>
<dbReference type="InterPro" id="IPR011043">
    <property type="entry name" value="Gal_Oxase/kelch_b-propeller"/>
</dbReference>
<dbReference type="Gene3D" id="1.20.1280.50">
    <property type="match status" value="1"/>
</dbReference>
<dbReference type="Pfam" id="PF07734">
    <property type="entry name" value="FBA_1"/>
    <property type="match status" value="1"/>
</dbReference>
<dbReference type="SUPFAM" id="SSF50965">
    <property type="entry name" value="Galactose oxidase, central domain"/>
    <property type="match status" value="1"/>
</dbReference>
<organism evidence="2 3">
    <name type="scientific">Camelina sativa</name>
    <name type="common">False flax</name>
    <name type="synonym">Myagrum sativum</name>
    <dbReference type="NCBI Taxonomy" id="90675"/>
    <lineage>
        <taxon>Eukaryota</taxon>
        <taxon>Viridiplantae</taxon>
        <taxon>Streptophyta</taxon>
        <taxon>Embryophyta</taxon>
        <taxon>Tracheophyta</taxon>
        <taxon>Spermatophyta</taxon>
        <taxon>Magnoliopsida</taxon>
        <taxon>eudicotyledons</taxon>
        <taxon>Gunneridae</taxon>
        <taxon>Pentapetalae</taxon>
        <taxon>rosids</taxon>
        <taxon>malvids</taxon>
        <taxon>Brassicales</taxon>
        <taxon>Brassicaceae</taxon>
        <taxon>Camelineae</taxon>
        <taxon>Camelina</taxon>
    </lineage>
</organism>
<dbReference type="SMART" id="SM00256">
    <property type="entry name" value="FBOX"/>
    <property type="match status" value="1"/>
</dbReference>
<reference evidence="3" key="2">
    <citation type="submission" date="2025-08" db="UniProtKB">
        <authorList>
            <consortium name="RefSeq"/>
        </authorList>
    </citation>
    <scope>IDENTIFICATION</scope>
    <source>
        <tissue evidence="3">Leaf</tissue>
    </source>
</reference>
<evidence type="ECO:0000313" key="3">
    <source>
        <dbReference type="RefSeq" id="XP_010412488.1"/>
    </source>
</evidence>
<dbReference type="InterPro" id="IPR017451">
    <property type="entry name" value="F-box-assoc_interact_dom"/>
</dbReference>
<sequence>MTMMSSLPEELVEAILSRVQATSLKLVRSTCKQWNALVKKNQRFTDKHFREATKSTVLILKDYRFFPVCINLDVAATTIEFKNSLCPEAPHSNSKEVDIAKVFHCDGLLICTTKDKRLVVWNPYMGEARWIQVPFKTEHKREPRYFLGYQDNNSCRSYKILRCWYLDKYKPYDFATFQIYDLSSDSWRVLDSVFLNWYTQLNTGICLKGNTYWIASEEENGDFLIRFDFTKEIFKRFSLPPVEDYYRYMMTPSVVREEQLLVVDGNISTSNMVIWITSNIDVVGDAADLIWSKSFTVDLQNPDRYYPSGVSYIIDEEKKVILCGNGHTYETYESIVVIIGEDGQFHTEVPYVESRNPGWSFLLNCVPSLSNPAR</sequence>
<accession>A0ABM0SKJ3</accession>
<dbReference type="InterPro" id="IPR036047">
    <property type="entry name" value="F-box-like_dom_sf"/>
</dbReference>
<dbReference type="GeneID" id="104698791"/>
<dbReference type="InterPro" id="IPR050796">
    <property type="entry name" value="SCF_F-box_component"/>
</dbReference>
<reference evidence="2" key="1">
    <citation type="journal article" date="2014" name="Nat. Commun.">
        <title>The emerging biofuel crop Camelina sativa retains a highly undifferentiated hexaploid genome structure.</title>
        <authorList>
            <person name="Kagale S."/>
            <person name="Koh C."/>
            <person name="Nixon J."/>
            <person name="Bollina V."/>
            <person name="Clarke W.E."/>
            <person name="Tuteja R."/>
            <person name="Spillane C."/>
            <person name="Robinson S.J."/>
            <person name="Links M.G."/>
            <person name="Clarke C."/>
            <person name="Higgins E.E."/>
            <person name="Huebert T."/>
            <person name="Sharpe A.G."/>
            <person name="Parkin I.A."/>
        </authorList>
    </citation>
    <scope>NUCLEOTIDE SEQUENCE [LARGE SCALE GENOMIC DNA]</scope>
    <source>
        <strain evidence="2">cv. DH55</strain>
    </source>
</reference>
<evidence type="ECO:0000313" key="2">
    <source>
        <dbReference type="Proteomes" id="UP000694864"/>
    </source>
</evidence>
<proteinExistence type="predicted"/>
<dbReference type="NCBIfam" id="TIGR01640">
    <property type="entry name" value="F_box_assoc_1"/>
    <property type="match status" value="1"/>
</dbReference>
<dbReference type="Proteomes" id="UP000694864">
    <property type="component" value="Chromosome 1"/>
</dbReference>
<dbReference type="RefSeq" id="XP_010412488.1">
    <property type="nucleotide sequence ID" value="XM_010414186.2"/>
</dbReference>
<dbReference type="InterPro" id="IPR001810">
    <property type="entry name" value="F-box_dom"/>
</dbReference>
<dbReference type="PANTHER" id="PTHR31672">
    <property type="entry name" value="BNACNNG10540D PROTEIN"/>
    <property type="match status" value="1"/>
</dbReference>
<feature type="domain" description="F-box" evidence="1">
    <location>
        <begin position="1"/>
        <end position="52"/>
    </location>
</feature>
<dbReference type="InterPro" id="IPR006527">
    <property type="entry name" value="F-box-assoc_dom_typ1"/>
</dbReference>
<dbReference type="Pfam" id="PF00646">
    <property type="entry name" value="F-box"/>
    <property type="match status" value="1"/>
</dbReference>
<name>A0ABM0SKJ3_CAMSA</name>
<dbReference type="PROSITE" id="PS50181">
    <property type="entry name" value="FBOX"/>
    <property type="match status" value="1"/>
</dbReference>
<dbReference type="SUPFAM" id="SSF81383">
    <property type="entry name" value="F-box domain"/>
    <property type="match status" value="1"/>
</dbReference>
<evidence type="ECO:0000259" key="1">
    <source>
        <dbReference type="PROSITE" id="PS50181"/>
    </source>
</evidence>
<keyword evidence="2" id="KW-1185">Reference proteome</keyword>